<name>A0ABD0WEU6_UMBPY</name>
<feature type="compositionally biased region" description="Basic residues" evidence="1">
    <location>
        <begin position="101"/>
        <end position="115"/>
    </location>
</feature>
<dbReference type="PANTHER" id="PTHR14375">
    <property type="entry name" value="SIMILAR TO RIKEN CDNA 4931414P19"/>
    <property type="match status" value="1"/>
</dbReference>
<reference evidence="2 3" key="1">
    <citation type="submission" date="2024-06" db="EMBL/GenBank/DDBJ databases">
        <authorList>
            <person name="Pan Q."/>
            <person name="Wen M."/>
            <person name="Jouanno E."/>
            <person name="Zahm M."/>
            <person name="Klopp C."/>
            <person name="Cabau C."/>
            <person name="Louis A."/>
            <person name="Berthelot C."/>
            <person name="Parey E."/>
            <person name="Roest Crollius H."/>
            <person name="Montfort J."/>
            <person name="Robinson-Rechavi M."/>
            <person name="Bouchez O."/>
            <person name="Lampietro C."/>
            <person name="Lopez Roques C."/>
            <person name="Donnadieu C."/>
            <person name="Postlethwait J."/>
            <person name="Bobe J."/>
            <person name="Verreycken H."/>
            <person name="Guiguen Y."/>
        </authorList>
    </citation>
    <scope>NUCLEOTIDE SEQUENCE [LARGE SCALE GENOMIC DNA]</scope>
    <source>
        <strain evidence="2">Up_M1</strain>
        <tissue evidence="2">Testis</tissue>
    </source>
</reference>
<evidence type="ECO:0000256" key="1">
    <source>
        <dbReference type="SAM" id="MobiDB-lite"/>
    </source>
</evidence>
<proteinExistence type="predicted"/>
<organism evidence="2 3">
    <name type="scientific">Umbra pygmaea</name>
    <name type="common">Eastern mudminnow</name>
    <dbReference type="NCBI Taxonomy" id="75934"/>
    <lineage>
        <taxon>Eukaryota</taxon>
        <taxon>Metazoa</taxon>
        <taxon>Chordata</taxon>
        <taxon>Craniata</taxon>
        <taxon>Vertebrata</taxon>
        <taxon>Euteleostomi</taxon>
        <taxon>Actinopterygii</taxon>
        <taxon>Neopterygii</taxon>
        <taxon>Teleostei</taxon>
        <taxon>Protacanthopterygii</taxon>
        <taxon>Esociformes</taxon>
        <taxon>Umbridae</taxon>
        <taxon>Umbra</taxon>
    </lineage>
</organism>
<dbReference type="EMBL" id="JAGEUA010000008">
    <property type="protein sequence ID" value="KAL0968315.1"/>
    <property type="molecule type" value="Genomic_DNA"/>
</dbReference>
<feature type="compositionally biased region" description="Basic and acidic residues" evidence="1">
    <location>
        <begin position="10"/>
        <end position="20"/>
    </location>
</feature>
<comment type="caution">
    <text evidence="2">The sequence shown here is derived from an EMBL/GenBank/DDBJ whole genome shotgun (WGS) entry which is preliminary data.</text>
</comment>
<accession>A0ABD0WEU6</accession>
<evidence type="ECO:0000313" key="3">
    <source>
        <dbReference type="Proteomes" id="UP001557470"/>
    </source>
</evidence>
<gene>
    <name evidence="2" type="ORF">UPYG_G00265210</name>
</gene>
<feature type="compositionally biased region" description="Basic and acidic residues" evidence="1">
    <location>
        <begin position="45"/>
        <end position="56"/>
    </location>
</feature>
<feature type="region of interest" description="Disordered" evidence="1">
    <location>
        <begin position="97"/>
        <end position="136"/>
    </location>
</feature>
<keyword evidence="3" id="KW-1185">Reference proteome</keyword>
<evidence type="ECO:0000313" key="2">
    <source>
        <dbReference type="EMBL" id="KAL0968315.1"/>
    </source>
</evidence>
<protein>
    <submittedName>
        <fullName evidence="2">Uncharacterized protein</fullName>
    </submittedName>
</protein>
<sequence>MQDAAANRYWTEREKHRSLDNPDTSSARDAQRRRRRRQRQALASRLKELTSEEKLRFTGATGDMMSDVETDPEDPSGFLVTSPRWRSSELEDLIKVADQRRRAKRTHREKRRRQNEKHSARPLPPQPYPAHLTVDV</sequence>
<feature type="region of interest" description="Disordered" evidence="1">
    <location>
        <begin position="1"/>
        <end position="83"/>
    </location>
</feature>
<dbReference type="InterPro" id="IPR028101">
    <property type="entry name" value="DUF4616"/>
</dbReference>
<dbReference type="Proteomes" id="UP001557470">
    <property type="component" value="Unassembled WGS sequence"/>
</dbReference>
<dbReference type="PANTHER" id="PTHR14375:SF2">
    <property type="entry name" value="SIMILAR TO RIKEN CDNA 4931414P19"/>
    <property type="match status" value="1"/>
</dbReference>
<dbReference type="AlphaFoldDB" id="A0ABD0WEU6"/>